<organism evidence="2 3">
    <name type="scientific">Pseudomonas fluorescens</name>
    <dbReference type="NCBI Taxonomy" id="294"/>
    <lineage>
        <taxon>Bacteria</taxon>
        <taxon>Pseudomonadati</taxon>
        <taxon>Pseudomonadota</taxon>
        <taxon>Gammaproteobacteria</taxon>
        <taxon>Pseudomonadales</taxon>
        <taxon>Pseudomonadaceae</taxon>
        <taxon>Pseudomonas</taxon>
    </lineage>
</organism>
<keyword evidence="1" id="KW-0732">Signal</keyword>
<accession>A0A5E7NBZ5</accession>
<dbReference type="EMBL" id="CABVII010000023">
    <property type="protein sequence ID" value="VVP34057.1"/>
    <property type="molecule type" value="Genomic_DNA"/>
</dbReference>
<evidence type="ECO:0000256" key="1">
    <source>
        <dbReference type="SAM" id="SignalP"/>
    </source>
</evidence>
<name>A0A5E7NBZ5_PSEFL</name>
<reference evidence="2 3" key="1">
    <citation type="submission" date="2019-09" db="EMBL/GenBank/DDBJ databases">
        <authorList>
            <person name="Chandra G."/>
            <person name="Truman W A."/>
        </authorList>
    </citation>
    <scope>NUCLEOTIDE SEQUENCE [LARGE SCALE GENOMIC DNA]</scope>
    <source>
        <strain evidence="2">PS862</strain>
    </source>
</reference>
<feature type="chain" id="PRO_5022923308" description="Cytochrome c domain-containing protein" evidence="1">
    <location>
        <begin position="22"/>
        <end position="112"/>
    </location>
</feature>
<dbReference type="Gene3D" id="1.10.760.10">
    <property type="entry name" value="Cytochrome c-like domain"/>
    <property type="match status" value="1"/>
</dbReference>
<dbReference type="RefSeq" id="WP_150784799.1">
    <property type="nucleotide sequence ID" value="NZ_CABVII010000023.1"/>
</dbReference>
<feature type="signal peptide" evidence="1">
    <location>
        <begin position="1"/>
        <end position="21"/>
    </location>
</feature>
<evidence type="ECO:0000313" key="3">
    <source>
        <dbReference type="Proteomes" id="UP000385207"/>
    </source>
</evidence>
<sequence length="112" mass="12151" precursor="true">MHRVIKPLSLFLVMACSSVSANEATDALMASNGCINCHGFDGMPDAGAIPSIAGLRREYLLRILFGYRDGSLKGTIMNRVMERVDDATVSLLADRFSSIKVDSQQGRGRADE</sequence>
<evidence type="ECO:0008006" key="4">
    <source>
        <dbReference type="Google" id="ProtNLM"/>
    </source>
</evidence>
<gene>
    <name evidence="2" type="ORF">PS862_04525</name>
</gene>
<protein>
    <recommendedName>
        <fullName evidence="4">Cytochrome c domain-containing protein</fullName>
    </recommendedName>
</protein>
<dbReference type="AlphaFoldDB" id="A0A5E7NBZ5"/>
<dbReference type="Proteomes" id="UP000385207">
    <property type="component" value="Unassembled WGS sequence"/>
</dbReference>
<dbReference type="GO" id="GO:0020037">
    <property type="term" value="F:heme binding"/>
    <property type="evidence" value="ECO:0007669"/>
    <property type="project" value="InterPro"/>
</dbReference>
<dbReference type="SUPFAM" id="SSF46626">
    <property type="entry name" value="Cytochrome c"/>
    <property type="match status" value="1"/>
</dbReference>
<proteinExistence type="predicted"/>
<dbReference type="OrthoDB" id="9773456at2"/>
<dbReference type="InterPro" id="IPR036909">
    <property type="entry name" value="Cyt_c-like_dom_sf"/>
</dbReference>
<evidence type="ECO:0000313" key="2">
    <source>
        <dbReference type="EMBL" id="VVP34057.1"/>
    </source>
</evidence>
<dbReference type="GO" id="GO:0009055">
    <property type="term" value="F:electron transfer activity"/>
    <property type="evidence" value="ECO:0007669"/>
    <property type="project" value="InterPro"/>
</dbReference>